<protein>
    <submittedName>
        <fullName evidence="2">Uncharacterized protein</fullName>
    </submittedName>
</protein>
<name>A0A0F7JU77_9GAMM</name>
<gene>
    <name evidence="2" type="ORF">AAY24_01160</name>
</gene>
<dbReference type="EMBL" id="CP011412">
    <property type="protein sequence ID" value="AKH19182.1"/>
    <property type="molecule type" value="Genomic_DNA"/>
</dbReference>
<feature type="transmembrane region" description="Helical" evidence="1">
    <location>
        <begin position="50"/>
        <end position="68"/>
    </location>
</feature>
<feature type="transmembrane region" description="Helical" evidence="1">
    <location>
        <begin position="26"/>
        <end position="43"/>
    </location>
</feature>
<reference evidence="2 3" key="1">
    <citation type="journal article" date="2015" name="Genome Announc.">
        <title>Complete Genome Sequence of Sedimenticola thiotaurini Strain SIP-G1, a Polyphosphate- and Polyhydroxyalkanoate-Accumulating Sulfur-Oxidizing Gammaproteobacterium Isolated from Salt Marsh Sediments.</title>
        <authorList>
            <person name="Flood B.E."/>
            <person name="Jones D.S."/>
            <person name="Bailey J.V."/>
        </authorList>
    </citation>
    <scope>NUCLEOTIDE SEQUENCE [LARGE SCALE GENOMIC DNA]</scope>
    <source>
        <strain evidence="2 3">SIP-G1</strain>
    </source>
</reference>
<keyword evidence="1" id="KW-0812">Transmembrane</keyword>
<evidence type="ECO:0000256" key="1">
    <source>
        <dbReference type="SAM" id="Phobius"/>
    </source>
</evidence>
<organism evidence="2 3">
    <name type="scientific">Sedimenticola thiotaurini</name>
    <dbReference type="NCBI Taxonomy" id="1543721"/>
    <lineage>
        <taxon>Bacteria</taxon>
        <taxon>Pseudomonadati</taxon>
        <taxon>Pseudomonadota</taxon>
        <taxon>Gammaproteobacteria</taxon>
        <taxon>Chromatiales</taxon>
        <taxon>Sedimenticolaceae</taxon>
        <taxon>Sedimenticola</taxon>
    </lineage>
</organism>
<feature type="transmembrane region" description="Helical" evidence="1">
    <location>
        <begin position="80"/>
        <end position="102"/>
    </location>
</feature>
<dbReference type="KEGG" id="seds:AAY24_01160"/>
<keyword evidence="1" id="KW-0472">Membrane</keyword>
<dbReference type="OrthoDB" id="8778055at2"/>
<dbReference type="Proteomes" id="UP000034410">
    <property type="component" value="Chromosome"/>
</dbReference>
<proteinExistence type="predicted"/>
<evidence type="ECO:0000313" key="3">
    <source>
        <dbReference type="Proteomes" id="UP000034410"/>
    </source>
</evidence>
<accession>A0A0F7JU77</accession>
<dbReference type="RefSeq" id="WP_046858121.1">
    <property type="nucleotide sequence ID" value="NZ_CP011412.1"/>
</dbReference>
<dbReference type="AlphaFoldDB" id="A0A0F7JU77"/>
<feature type="transmembrane region" description="Helical" evidence="1">
    <location>
        <begin position="109"/>
        <end position="130"/>
    </location>
</feature>
<evidence type="ECO:0000313" key="2">
    <source>
        <dbReference type="EMBL" id="AKH19182.1"/>
    </source>
</evidence>
<keyword evidence="1" id="KW-1133">Transmembrane helix</keyword>
<keyword evidence="3" id="KW-1185">Reference proteome</keyword>
<sequence length="151" mass="16170">MDSALFVVISLIGISTVVVVGDVMYVGFWYYIALPAVAYLLAITIKPKPLFLTAVSFAILATYIPYFYHNLFTEHPEGLLGLGHLLSLPGLAVGIVLTGLWLKSSALNPFGIFAVGSTGVFAGFLINQFIVCNSVMYCGNLTWPFGLLSGG</sequence>